<evidence type="ECO:0000256" key="1">
    <source>
        <dbReference type="SAM" id="Phobius"/>
    </source>
</evidence>
<evidence type="ECO:0000313" key="2">
    <source>
        <dbReference type="EMBL" id="KJZ08524.1"/>
    </source>
</evidence>
<dbReference type="EMBL" id="JXYA01000026">
    <property type="protein sequence ID" value="KJZ08524.1"/>
    <property type="molecule type" value="Genomic_DNA"/>
</dbReference>
<keyword evidence="1" id="KW-1133">Transmembrane helix</keyword>
<protein>
    <submittedName>
        <fullName evidence="2">Uncharacterized protein</fullName>
    </submittedName>
</protein>
<dbReference type="PATRIC" id="fig|43658.5.peg.2492"/>
<keyword evidence="1" id="KW-0812">Transmembrane</keyword>
<dbReference type="RefSeq" id="WP_046005178.1">
    <property type="nucleotide sequence ID" value="NZ_JXYA01000026.1"/>
</dbReference>
<reference evidence="2 3" key="1">
    <citation type="journal article" date="2015" name="BMC Genomics">
        <title>Genome mining reveals unlocked bioactive potential of marine Gram-negative bacteria.</title>
        <authorList>
            <person name="Machado H."/>
            <person name="Sonnenschein E.C."/>
            <person name="Melchiorsen J."/>
            <person name="Gram L."/>
        </authorList>
    </citation>
    <scope>NUCLEOTIDE SEQUENCE [LARGE SCALE GENOMIC DNA]</scope>
    <source>
        <strain evidence="2 3">S2471</strain>
    </source>
</reference>
<accession>A0A0F4QMH6</accession>
<keyword evidence="1" id="KW-0472">Membrane</keyword>
<comment type="caution">
    <text evidence="2">The sequence shown here is derived from an EMBL/GenBank/DDBJ whole genome shotgun (WGS) entry which is preliminary data.</text>
</comment>
<feature type="transmembrane region" description="Helical" evidence="1">
    <location>
        <begin position="56"/>
        <end position="75"/>
    </location>
</feature>
<name>A0A0F4QMH6_9GAMM</name>
<keyword evidence="3" id="KW-1185">Reference proteome</keyword>
<gene>
    <name evidence="2" type="ORF">TW77_11770</name>
</gene>
<proteinExistence type="predicted"/>
<organism evidence="2 3">
    <name type="scientific">Pseudoalteromonas rubra</name>
    <dbReference type="NCBI Taxonomy" id="43658"/>
    <lineage>
        <taxon>Bacteria</taxon>
        <taxon>Pseudomonadati</taxon>
        <taxon>Pseudomonadota</taxon>
        <taxon>Gammaproteobacteria</taxon>
        <taxon>Alteromonadales</taxon>
        <taxon>Pseudoalteromonadaceae</taxon>
        <taxon>Pseudoalteromonas</taxon>
    </lineage>
</organism>
<sequence>MTNGANHEDKQGRDCLAYIIIGLFVLAAIITVGVYVSTFGFDLKNRDFELWESVAVYLNNILSPILLSATAFLVYKTWTTSKTELFETKALIKKQVDQQRSSFQYDLVMNKVTELKSLTQKKVSDELATEIAFAFDKKLCSLEPHKRNEMINQLFDANKIPYDLVAVKLKEVPFDDVPLNMEIRTRVFSLFHHLIKRPKWSDVLDAQNAYMIKHRDFFIQLVRHPGQFDVAVQLALWNRSIDPIADKNMLERSIYLNINSIRRNLLSLDKAILDLVVDEVKDHFTTQELTNLVHYFIDEENISETLKMLNLENS</sequence>
<evidence type="ECO:0000313" key="3">
    <source>
        <dbReference type="Proteomes" id="UP000033452"/>
    </source>
</evidence>
<dbReference type="AlphaFoldDB" id="A0A0F4QMH6"/>
<dbReference type="OrthoDB" id="10015867at2"/>
<feature type="transmembrane region" description="Helical" evidence="1">
    <location>
        <begin position="15"/>
        <end position="36"/>
    </location>
</feature>
<dbReference type="Proteomes" id="UP000033452">
    <property type="component" value="Unassembled WGS sequence"/>
</dbReference>